<keyword evidence="2" id="KW-1185">Reference proteome</keyword>
<evidence type="ECO:0000313" key="2">
    <source>
        <dbReference type="Proteomes" id="UP000326903"/>
    </source>
</evidence>
<comment type="caution">
    <text evidence="1">The sequence shown here is derived from an EMBL/GenBank/DDBJ whole genome shotgun (WGS) entry which is preliminary data.</text>
</comment>
<dbReference type="Proteomes" id="UP000326903">
    <property type="component" value="Unassembled WGS sequence"/>
</dbReference>
<dbReference type="EMBL" id="VYQF01000001">
    <property type="protein sequence ID" value="KAA9040873.1"/>
    <property type="molecule type" value="Genomic_DNA"/>
</dbReference>
<dbReference type="RefSeq" id="WP_150412961.1">
    <property type="nucleotide sequence ID" value="NZ_VYQF01000001.1"/>
</dbReference>
<evidence type="ECO:0008006" key="3">
    <source>
        <dbReference type="Google" id="ProtNLM"/>
    </source>
</evidence>
<organism evidence="1 2">
    <name type="scientific">Ginsengibacter hankyongi</name>
    <dbReference type="NCBI Taxonomy" id="2607284"/>
    <lineage>
        <taxon>Bacteria</taxon>
        <taxon>Pseudomonadati</taxon>
        <taxon>Bacteroidota</taxon>
        <taxon>Chitinophagia</taxon>
        <taxon>Chitinophagales</taxon>
        <taxon>Chitinophagaceae</taxon>
        <taxon>Ginsengibacter</taxon>
    </lineage>
</organism>
<accession>A0A5J5IKG1</accession>
<reference evidence="1 2" key="1">
    <citation type="submission" date="2019-09" db="EMBL/GenBank/DDBJ databases">
        <title>Draft genome sequence of Ginsengibacter sp. BR5-29.</title>
        <authorList>
            <person name="Im W.-T."/>
        </authorList>
    </citation>
    <scope>NUCLEOTIDE SEQUENCE [LARGE SCALE GENOMIC DNA]</scope>
    <source>
        <strain evidence="1 2">BR5-29</strain>
    </source>
</reference>
<evidence type="ECO:0000313" key="1">
    <source>
        <dbReference type="EMBL" id="KAA9040873.1"/>
    </source>
</evidence>
<proteinExistence type="predicted"/>
<sequence>MLRYKIYIFLLGCVAISPVCISQKVKVHAFMENRKSSTSGDTIYYDFSRSLTWADFKGRPVENYFAGAVTASGFAFDSQIDFDGTSIYLNIGVYTFFTKNDSWKKPQIHSDYHLLHEQHHFDLTMIGSEKFIDEIQKAHFTKDNYTKLLTSIFDKVYKENMDIQHLYDAQTNHSINVEKQLEWNKKIADEIQKLKQSVAIKE</sequence>
<gene>
    <name evidence="1" type="ORF">FW778_02200</name>
</gene>
<dbReference type="AlphaFoldDB" id="A0A5J5IKG1"/>
<name>A0A5J5IKG1_9BACT</name>
<protein>
    <recommendedName>
        <fullName evidence="3">DUF922 domain-containing protein</fullName>
    </recommendedName>
</protein>